<dbReference type="OrthoDB" id="2307647at2759"/>
<proteinExistence type="predicted"/>
<gene>
    <name evidence="1" type="ORF">RFULGI_LOCUS4493</name>
</gene>
<reference evidence="1" key="1">
    <citation type="submission" date="2021-06" db="EMBL/GenBank/DDBJ databases">
        <authorList>
            <person name="Kallberg Y."/>
            <person name="Tangrot J."/>
            <person name="Rosling A."/>
        </authorList>
    </citation>
    <scope>NUCLEOTIDE SEQUENCE</scope>
    <source>
        <strain evidence="1">IN212</strain>
    </source>
</reference>
<protein>
    <submittedName>
        <fullName evidence="1">5799_t:CDS:1</fullName>
    </submittedName>
</protein>
<comment type="caution">
    <text evidence="1">The sequence shown here is derived from an EMBL/GenBank/DDBJ whole genome shotgun (WGS) entry which is preliminary data.</text>
</comment>
<accession>A0A9N9AWL6</accession>
<organism evidence="1 2">
    <name type="scientific">Racocetra fulgida</name>
    <dbReference type="NCBI Taxonomy" id="60492"/>
    <lineage>
        <taxon>Eukaryota</taxon>
        <taxon>Fungi</taxon>
        <taxon>Fungi incertae sedis</taxon>
        <taxon>Mucoromycota</taxon>
        <taxon>Glomeromycotina</taxon>
        <taxon>Glomeromycetes</taxon>
        <taxon>Diversisporales</taxon>
        <taxon>Gigasporaceae</taxon>
        <taxon>Racocetra</taxon>
    </lineage>
</organism>
<dbReference type="EMBL" id="CAJVPZ010004519">
    <property type="protein sequence ID" value="CAG8547381.1"/>
    <property type="molecule type" value="Genomic_DNA"/>
</dbReference>
<sequence>MTQVTKIQQILQRLDISFNENSFHALFSHVVRNHENFDKDEWEKLIQFDKNWEAFGFRKAKEIYSSNMNKMRQSTKKQIKPHIQYIRDEVNSSNSINLDLESFDSHRVELSRYEKMRLECEVRSAKHEKALEELKTLGYKYLDWLNGWRKTPDEVAKCGHKKREDSYSLSGATNLVS</sequence>
<dbReference type="Proteomes" id="UP000789396">
    <property type="component" value="Unassembled WGS sequence"/>
</dbReference>
<dbReference type="AlphaFoldDB" id="A0A9N9AWL6"/>
<name>A0A9N9AWL6_9GLOM</name>
<evidence type="ECO:0000313" key="2">
    <source>
        <dbReference type="Proteomes" id="UP000789396"/>
    </source>
</evidence>
<evidence type="ECO:0000313" key="1">
    <source>
        <dbReference type="EMBL" id="CAG8547381.1"/>
    </source>
</evidence>
<keyword evidence="2" id="KW-1185">Reference proteome</keyword>